<protein>
    <submittedName>
        <fullName evidence="8">Radical SAM additional 4Fe4S-binding SPASM domain-containing protein</fullName>
    </submittedName>
</protein>
<organism evidence="8 9">
    <name type="scientific">Desulfobacula phenolica</name>
    <dbReference type="NCBI Taxonomy" id="90732"/>
    <lineage>
        <taxon>Bacteria</taxon>
        <taxon>Pseudomonadati</taxon>
        <taxon>Thermodesulfobacteriota</taxon>
        <taxon>Desulfobacteria</taxon>
        <taxon>Desulfobacterales</taxon>
        <taxon>Desulfobacteraceae</taxon>
        <taxon>Desulfobacula</taxon>
    </lineage>
</organism>
<dbReference type="PANTHER" id="PTHR11228:SF27">
    <property type="entry name" value="GLYCYL-RADICAL ENZYME ACTIVATING ENZYME MJ1227-RELATED"/>
    <property type="match status" value="1"/>
</dbReference>
<evidence type="ECO:0000313" key="8">
    <source>
        <dbReference type="EMBL" id="SDU43473.1"/>
    </source>
</evidence>
<proteinExistence type="predicted"/>
<keyword evidence="2" id="KW-0949">S-adenosyl-L-methionine</keyword>
<dbReference type="GO" id="GO:0051536">
    <property type="term" value="F:iron-sulfur cluster binding"/>
    <property type="evidence" value="ECO:0007669"/>
    <property type="project" value="UniProtKB-KW"/>
</dbReference>
<dbReference type="EMBL" id="FNLL01000008">
    <property type="protein sequence ID" value="SDU43473.1"/>
    <property type="molecule type" value="Genomic_DNA"/>
</dbReference>
<dbReference type="InterPro" id="IPR050377">
    <property type="entry name" value="Radical_SAM_PqqE_MftC-like"/>
</dbReference>
<dbReference type="SUPFAM" id="SSF54637">
    <property type="entry name" value="Thioesterase/thiol ester dehydrase-isomerase"/>
    <property type="match status" value="1"/>
</dbReference>
<dbReference type="Pfam" id="PF22817">
    <property type="entry name" value="ApeP-like"/>
    <property type="match status" value="1"/>
</dbReference>
<feature type="domain" description="4Fe4S-binding SPASM" evidence="7">
    <location>
        <begin position="113"/>
        <end position="174"/>
    </location>
</feature>
<gene>
    <name evidence="8" type="ORF">SAMN04487931_108189</name>
</gene>
<evidence type="ECO:0000256" key="3">
    <source>
        <dbReference type="ARBA" id="ARBA00022723"/>
    </source>
</evidence>
<dbReference type="RefSeq" id="WP_092235566.1">
    <property type="nucleotide sequence ID" value="NZ_FNLL01000008.1"/>
</dbReference>
<dbReference type="SFLD" id="SFLDS00029">
    <property type="entry name" value="Radical_SAM"/>
    <property type="match status" value="1"/>
</dbReference>
<dbReference type="InterPro" id="IPR029069">
    <property type="entry name" value="HotDog_dom_sf"/>
</dbReference>
<feature type="domain" description="Radical SAM core" evidence="6">
    <location>
        <begin position="19"/>
        <end position="89"/>
    </location>
</feature>
<keyword evidence="9" id="KW-1185">Reference proteome</keyword>
<dbReference type="SUPFAM" id="SSF102114">
    <property type="entry name" value="Radical SAM enzymes"/>
    <property type="match status" value="2"/>
</dbReference>
<dbReference type="AlphaFoldDB" id="A0A1H2IHA6"/>
<dbReference type="Pfam" id="PF04055">
    <property type="entry name" value="Radical_SAM"/>
    <property type="match status" value="1"/>
</dbReference>
<dbReference type="InterPro" id="IPR016776">
    <property type="entry name" value="ApeP-like_dehydratase"/>
</dbReference>
<comment type="cofactor">
    <cofactor evidence="1">
        <name>[4Fe-4S] cluster</name>
        <dbReference type="ChEBI" id="CHEBI:49883"/>
    </cofactor>
</comment>
<evidence type="ECO:0000256" key="2">
    <source>
        <dbReference type="ARBA" id="ARBA00022691"/>
    </source>
</evidence>
<dbReference type="InterPro" id="IPR007197">
    <property type="entry name" value="rSAM"/>
</dbReference>
<reference evidence="9" key="1">
    <citation type="submission" date="2016-10" db="EMBL/GenBank/DDBJ databases">
        <authorList>
            <person name="Varghese N."/>
            <person name="Submissions S."/>
        </authorList>
    </citation>
    <scope>NUCLEOTIDE SEQUENCE [LARGE SCALE GENOMIC DNA]</scope>
    <source>
        <strain evidence="9">DSM 3384</strain>
    </source>
</reference>
<keyword evidence="3" id="KW-0479">Metal-binding</keyword>
<evidence type="ECO:0000313" key="9">
    <source>
        <dbReference type="Proteomes" id="UP000199608"/>
    </source>
</evidence>
<dbReference type="GO" id="GO:0003824">
    <property type="term" value="F:catalytic activity"/>
    <property type="evidence" value="ECO:0007669"/>
    <property type="project" value="InterPro"/>
</dbReference>
<dbReference type="PANTHER" id="PTHR11228">
    <property type="entry name" value="RADICAL SAM DOMAIN PROTEIN"/>
    <property type="match status" value="1"/>
</dbReference>
<name>A0A1H2IHA6_9BACT</name>
<dbReference type="InterPro" id="IPR058240">
    <property type="entry name" value="rSAM_sf"/>
</dbReference>
<dbReference type="GO" id="GO:0046872">
    <property type="term" value="F:metal ion binding"/>
    <property type="evidence" value="ECO:0007669"/>
    <property type="project" value="UniProtKB-KW"/>
</dbReference>
<dbReference type="InterPro" id="IPR013785">
    <property type="entry name" value="Aldolase_TIM"/>
</dbReference>
<dbReference type="Gene3D" id="3.20.20.70">
    <property type="entry name" value="Aldolase class I"/>
    <property type="match status" value="2"/>
</dbReference>
<evidence type="ECO:0000259" key="6">
    <source>
        <dbReference type="Pfam" id="PF04055"/>
    </source>
</evidence>
<evidence type="ECO:0000256" key="5">
    <source>
        <dbReference type="ARBA" id="ARBA00023014"/>
    </source>
</evidence>
<dbReference type="NCBIfam" id="TIGR04085">
    <property type="entry name" value="rSAM_more_4Fe4S"/>
    <property type="match status" value="1"/>
</dbReference>
<dbReference type="Gene3D" id="3.10.129.10">
    <property type="entry name" value="Hotdog Thioesterase"/>
    <property type="match status" value="1"/>
</dbReference>
<dbReference type="Pfam" id="PF13186">
    <property type="entry name" value="SPASM"/>
    <property type="match status" value="1"/>
</dbReference>
<dbReference type="Proteomes" id="UP000199608">
    <property type="component" value="Unassembled WGS sequence"/>
</dbReference>
<sequence length="355" mass="39980">MNNNIINNNIINSIEIDLGGSCNLNCFFCYFTKVKTSDKFNKNKLLLDEIIDLINQANELGVQKVILFNNSSNQHPDTAEILKLINKKNMQMEFSLRKPCNNLSVNENALIKCLKHKDSCFINLYGSVYPCAGMRLSIGNIRQNRLKKILFDSEVLANLKNHEFSIKGPCRKCDKFSNCYGCRARTFALTGDYLASDPLCPENHDKLEKITYLPMSVEKLVPQKQGMRVVTNLLTVKERYAKVESIFPANSPFIKKDGSLEEFAYMEVMAQSAGVMDGFEKFDTGKLSPGGFLIGGQKINIYAKTFAGDKLIIDIYKTTKFGNFGILTAKIYCKDILIAEGEVKIYQTDGVNNEI</sequence>
<evidence type="ECO:0000259" key="7">
    <source>
        <dbReference type="Pfam" id="PF13186"/>
    </source>
</evidence>
<dbReference type="InterPro" id="IPR023885">
    <property type="entry name" value="4Fe4S-binding_SPASM_dom"/>
</dbReference>
<evidence type="ECO:0000256" key="1">
    <source>
        <dbReference type="ARBA" id="ARBA00001966"/>
    </source>
</evidence>
<accession>A0A1H2IHA6</accession>
<keyword evidence="4" id="KW-0408">Iron</keyword>
<keyword evidence="5" id="KW-0411">Iron-sulfur</keyword>
<evidence type="ECO:0000256" key="4">
    <source>
        <dbReference type="ARBA" id="ARBA00023004"/>
    </source>
</evidence>